<proteinExistence type="predicted"/>
<gene>
    <name evidence="1" type="ORF">KUTeg_016941</name>
</gene>
<dbReference type="EMBL" id="JARBDR010000813">
    <property type="protein sequence ID" value="KAJ8306396.1"/>
    <property type="molecule type" value="Genomic_DNA"/>
</dbReference>
<dbReference type="Gene3D" id="1.10.238.10">
    <property type="entry name" value="EF-hand"/>
    <property type="match status" value="1"/>
</dbReference>
<organism evidence="1 2">
    <name type="scientific">Tegillarca granosa</name>
    <name type="common">Malaysian cockle</name>
    <name type="synonym">Anadara granosa</name>
    <dbReference type="NCBI Taxonomy" id="220873"/>
    <lineage>
        <taxon>Eukaryota</taxon>
        <taxon>Metazoa</taxon>
        <taxon>Spiralia</taxon>
        <taxon>Lophotrochozoa</taxon>
        <taxon>Mollusca</taxon>
        <taxon>Bivalvia</taxon>
        <taxon>Autobranchia</taxon>
        <taxon>Pteriomorphia</taxon>
        <taxon>Arcoida</taxon>
        <taxon>Arcoidea</taxon>
        <taxon>Arcidae</taxon>
        <taxon>Tegillarca</taxon>
    </lineage>
</organism>
<dbReference type="InterPro" id="IPR011992">
    <property type="entry name" value="EF-hand-dom_pair"/>
</dbReference>
<dbReference type="SUPFAM" id="SSF47473">
    <property type="entry name" value="EF-hand"/>
    <property type="match status" value="1"/>
</dbReference>
<accession>A0ABQ9EMD4</accession>
<name>A0ABQ9EMD4_TEGGR</name>
<keyword evidence="2" id="KW-1185">Reference proteome</keyword>
<evidence type="ECO:0000313" key="1">
    <source>
        <dbReference type="EMBL" id="KAJ8306396.1"/>
    </source>
</evidence>
<dbReference type="Proteomes" id="UP001217089">
    <property type="component" value="Unassembled WGS sequence"/>
</dbReference>
<comment type="caution">
    <text evidence="1">The sequence shown here is derived from an EMBL/GenBank/DDBJ whole genome shotgun (WGS) entry which is preliminary data.</text>
</comment>
<reference evidence="1 2" key="1">
    <citation type="submission" date="2022-12" db="EMBL/GenBank/DDBJ databases">
        <title>Chromosome-level genome of Tegillarca granosa.</title>
        <authorList>
            <person name="Kim J."/>
        </authorList>
    </citation>
    <scope>NUCLEOTIDE SEQUENCE [LARGE SCALE GENOMIC DNA]</scope>
    <source>
        <strain evidence="1">Teg-2019</strain>
        <tissue evidence="1">Adductor muscle</tissue>
    </source>
</reference>
<sequence length="169" mass="19514">MGEIQQDPKKVLLDVFKNYDTAGKGELTPIQVQILHGDLRMGGISLPQVLASIKYVCASDNVVPSELYDLLQEMDRRYFLMNDLRWEFSMMDRNNSDTISEEQARWFVQAMHGRHFSKNRWENLIRSRSVPGSGISLAEIEVLLCDIPNRLENQQAELDAQREREGNPF</sequence>
<protein>
    <submittedName>
        <fullName evidence="1">Uncharacterized protein</fullName>
    </submittedName>
</protein>
<evidence type="ECO:0000313" key="2">
    <source>
        <dbReference type="Proteomes" id="UP001217089"/>
    </source>
</evidence>